<dbReference type="PANTHER" id="PTHR12526:SF630">
    <property type="entry name" value="GLYCOSYLTRANSFERASE"/>
    <property type="match status" value="1"/>
</dbReference>
<dbReference type="PROSITE" id="PS00482">
    <property type="entry name" value="DIHYDROOROTASE_1"/>
    <property type="match status" value="1"/>
</dbReference>
<dbReference type="Gene3D" id="3.40.50.2000">
    <property type="entry name" value="Glycogen Phosphorylase B"/>
    <property type="match status" value="2"/>
</dbReference>
<dbReference type="Proteomes" id="UP000308149">
    <property type="component" value="Chromosome"/>
</dbReference>
<evidence type="ECO:0000313" key="2">
    <source>
        <dbReference type="EMBL" id="QDA55861.1"/>
    </source>
</evidence>
<dbReference type="GO" id="GO:0016812">
    <property type="term" value="F:hydrolase activity, acting on carbon-nitrogen (but not peptide) bonds, in cyclic amides"/>
    <property type="evidence" value="ECO:0007669"/>
    <property type="project" value="InterPro"/>
</dbReference>
<protein>
    <submittedName>
        <fullName evidence="2">Glycosyltransferase family 4 protein</fullName>
    </submittedName>
</protein>
<sequence length="393" mass="42726">MSEPRPWIAYVGPFPYPAGGAASRRVLGMAQSIAQSGHDVVVASGSGSSEADAGVLVPQGDGIAYCLLPERTAEHWPRPLRRFRYAWMGERTVAWLASRPTLPQAVVLYSGYTPYLQRLLPWCHRNGVRLLFDAVEWYEPAHPSGYLTSPYQWNIEWAMRRLVPKVDAVIAISRYLADYYRARGLPVEIVPPTTGAIAPGPWQPDPALRLCYAGNPGYKDDLGAVLRAVAALAGQGAAIHLTVAGPARQDVLRLLGAPHEREIPWLRTPGMLAHGDVQRLVGSTDFSILVRQPCRTSQAGFPTKFVESFACGTPVIANLTSDLHLHLRDGETGLVCDGPDAVAIAATLERALAMDASVLRRMRAACIGHASTAFHPSGYATALHDLLQHQTHQ</sequence>
<organism evidence="2 3">
    <name type="scientific">Thermomonas aquatica</name>
    <dbReference type="NCBI Taxonomy" id="2202149"/>
    <lineage>
        <taxon>Bacteria</taxon>
        <taxon>Pseudomonadati</taxon>
        <taxon>Pseudomonadota</taxon>
        <taxon>Gammaproteobacteria</taxon>
        <taxon>Lysobacterales</taxon>
        <taxon>Lysobacteraceae</taxon>
        <taxon>Thermomonas</taxon>
    </lineage>
</organism>
<feature type="domain" description="Glycosyltransferase subfamily 4-like N-terminal" evidence="1">
    <location>
        <begin position="20"/>
        <end position="190"/>
    </location>
</feature>
<dbReference type="Pfam" id="PF13692">
    <property type="entry name" value="Glyco_trans_1_4"/>
    <property type="match status" value="1"/>
</dbReference>
<evidence type="ECO:0000259" key="1">
    <source>
        <dbReference type="Pfam" id="PF13579"/>
    </source>
</evidence>
<dbReference type="InterPro" id="IPR028098">
    <property type="entry name" value="Glyco_trans_4-like_N"/>
</dbReference>
<name>A0A5B7ZL55_9GAMM</name>
<accession>A0A5B7ZL55</accession>
<dbReference type="GO" id="GO:0016757">
    <property type="term" value="F:glycosyltransferase activity"/>
    <property type="evidence" value="ECO:0007669"/>
    <property type="project" value="UniProtKB-ARBA"/>
</dbReference>
<dbReference type="PANTHER" id="PTHR12526">
    <property type="entry name" value="GLYCOSYLTRANSFERASE"/>
    <property type="match status" value="1"/>
</dbReference>
<dbReference type="AlphaFoldDB" id="A0A5B7ZL55"/>
<proteinExistence type="predicted"/>
<gene>
    <name evidence="2" type="ORF">FHQ07_00260</name>
</gene>
<keyword evidence="2" id="KW-0808">Transferase</keyword>
<dbReference type="KEGG" id="thes:FHQ07_00260"/>
<dbReference type="InterPro" id="IPR002195">
    <property type="entry name" value="Dihydroorotase_CS"/>
</dbReference>
<dbReference type="SUPFAM" id="SSF53756">
    <property type="entry name" value="UDP-Glycosyltransferase/glycogen phosphorylase"/>
    <property type="match status" value="1"/>
</dbReference>
<dbReference type="EMBL" id="CP040871">
    <property type="protein sequence ID" value="QDA55861.1"/>
    <property type="molecule type" value="Genomic_DNA"/>
</dbReference>
<keyword evidence="3" id="KW-1185">Reference proteome</keyword>
<dbReference type="OrthoDB" id="9784466at2"/>
<evidence type="ECO:0000313" key="3">
    <source>
        <dbReference type="Proteomes" id="UP000308149"/>
    </source>
</evidence>
<reference evidence="2 3" key="1">
    <citation type="submission" date="2019-06" db="EMBL/GenBank/DDBJ databases">
        <title>Thermomonas aquatica sp. nov., isolated from an industrial wastewater treatment plant.</title>
        <authorList>
            <person name="Jeon J.H."/>
            <person name="Park D.-S."/>
        </authorList>
    </citation>
    <scope>NUCLEOTIDE SEQUENCE [LARGE SCALE GENOMIC DNA]</scope>
    <source>
        <strain evidence="2 3">SY21</strain>
    </source>
</reference>
<dbReference type="Pfam" id="PF13579">
    <property type="entry name" value="Glyco_trans_4_4"/>
    <property type="match status" value="1"/>
</dbReference>